<dbReference type="SUPFAM" id="SSF49899">
    <property type="entry name" value="Concanavalin A-like lectins/glucanases"/>
    <property type="match status" value="1"/>
</dbReference>
<name>A0A7K1Y8B4_9SPHI</name>
<dbReference type="EMBL" id="WVHT01000002">
    <property type="protein sequence ID" value="MXV50660.1"/>
    <property type="molecule type" value="Genomic_DNA"/>
</dbReference>
<reference evidence="3 4" key="1">
    <citation type="submission" date="2019-11" db="EMBL/GenBank/DDBJ databases">
        <title>Pedobacter sp. HMF7647 Genome sequencing and assembly.</title>
        <authorList>
            <person name="Kang H."/>
            <person name="Kim H."/>
            <person name="Joh K."/>
        </authorList>
    </citation>
    <scope>NUCLEOTIDE SEQUENCE [LARGE SCALE GENOMIC DNA]</scope>
    <source>
        <strain evidence="3 4">HMF7647</strain>
    </source>
</reference>
<dbReference type="Gene3D" id="2.60.120.200">
    <property type="match status" value="1"/>
</dbReference>
<evidence type="ECO:0000259" key="1">
    <source>
        <dbReference type="Pfam" id="PF17851"/>
    </source>
</evidence>
<dbReference type="RefSeq" id="WP_160843819.1">
    <property type="nucleotide sequence ID" value="NZ_WVHT01000002.1"/>
</dbReference>
<feature type="domain" description="Beta-xylosidase C-terminal Concanavalin A-like" evidence="1">
    <location>
        <begin position="98"/>
        <end position="277"/>
    </location>
</feature>
<gene>
    <name evidence="3" type="ORF">GS399_06715</name>
</gene>
<dbReference type="InterPro" id="IPR041542">
    <property type="entry name" value="GH43_C2"/>
</dbReference>
<feature type="domain" description="Secretion system C-terminal sorting" evidence="2">
    <location>
        <begin position="664"/>
        <end position="744"/>
    </location>
</feature>
<dbReference type="Gene3D" id="2.60.40.10">
    <property type="entry name" value="Immunoglobulins"/>
    <property type="match status" value="1"/>
</dbReference>
<sequence length="745" mass="80414">MAVILISAVKAYGVDKHPLIKNRFVFADGCTPISTLPCANLDVSLPYTLNFNSYVANTIVDKNGNGTGFTMVRSISASRASGDGSPSNSSVPGYEPSKLTVSNSTLKILTNKGIASTTSNNQLNSLGVRVNSTIKLQIDTKIIFPYNGTSFQQGGLWFGLNDKTFLKLVAVGNKIEFMREINDVSAQNVNDQRVTSTISNLDKDTLRLRLIINPVSQTAEAFYSTDGINFLNVGASYATKTLSIAGMGLTNNTAYAGIYATYRNGSTPVTYTFDNFSVVEAIASKPTIALQNLDYFPSDGRLVFSLIQVPWRRTNDDGTHTPYNANHNKVKLRIKNNGTGTLSVSKLTLSNTSRWNLSYSGSLPFQLTSGKTIDVTIEFKAQDAGSRVALLLDQLTITSNDTSSPTKAVKLSGLWQKEGESTREPYTQEILKVFGFTTKTGYNHDDGSIDGSAVIANSDEVAASYFVKATSTKPVTVTQLAAYHGCCATTETIYWFDKGSSATTKIFTHIALDGQSLLPRKSASSTIPAKASFDPTGNFGFKVGSASSDRTKNVSGKIGIRVWQVKDYNGNIVANTYILGNDYLGTPYTNYDYQDNIYYVENIKLASSTLNASALMATAQIADSIIIGQTVIPLAHLDNAEQAVNYKKADSMIAENVQRNKITVYPNPVAGSNVSVRIDNFPPEAAVQVSILTMNGNISETHEVSTDNNGVAELTFQKSSKLITGIYLIRASTATTSSTAKLIVQ</sequence>
<dbReference type="Pfam" id="PF17851">
    <property type="entry name" value="GH43_C2"/>
    <property type="match status" value="1"/>
</dbReference>
<dbReference type="NCBIfam" id="TIGR04183">
    <property type="entry name" value="Por_Secre_tail"/>
    <property type="match status" value="1"/>
</dbReference>
<dbReference type="GO" id="GO:0005975">
    <property type="term" value="P:carbohydrate metabolic process"/>
    <property type="evidence" value="ECO:0007669"/>
    <property type="project" value="UniProtKB-ARBA"/>
</dbReference>
<protein>
    <submittedName>
        <fullName evidence="3">T9SS type A sorting domain-containing protein</fullName>
    </submittedName>
</protein>
<dbReference type="Proteomes" id="UP000466586">
    <property type="component" value="Unassembled WGS sequence"/>
</dbReference>
<dbReference type="InterPro" id="IPR013783">
    <property type="entry name" value="Ig-like_fold"/>
</dbReference>
<evidence type="ECO:0000313" key="3">
    <source>
        <dbReference type="EMBL" id="MXV50660.1"/>
    </source>
</evidence>
<dbReference type="Pfam" id="PF18962">
    <property type="entry name" value="Por_Secre_tail"/>
    <property type="match status" value="1"/>
</dbReference>
<dbReference type="InterPro" id="IPR026444">
    <property type="entry name" value="Secre_tail"/>
</dbReference>
<evidence type="ECO:0000259" key="2">
    <source>
        <dbReference type="Pfam" id="PF18962"/>
    </source>
</evidence>
<proteinExistence type="predicted"/>
<keyword evidence="4" id="KW-1185">Reference proteome</keyword>
<dbReference type="GO" id="GO:0004553">
    <property type="term" value="F:hydrolase activity, hydrolyzing O-glycosyl compounds"/>
    <property type="evidence" value="ECO:0007669"/>
    <property type="project" value="UniProtKB-ARBA"/>
</dbReference>
<dbReference type="AlphaFoldDB" id="A0A7K1Y8B4"/>
<evidence type="ECO:0000313" key="4">
    <source>
        <dbReference type="Proteomes" id="UP000466586"/>
    </source>
</evidence>
<comment type="caution">
    <text evidence="3">The sequence shown here is derived from an EMBL/GenBank/DDBJ whole genome shotgun (WGS) entry which is preliminary data.</text>
</comment>
<dbReference type="InterPro" id="IPR013320">
    <property type="entry name" value="ConA-like_dom_sf"/>
</dbReference>
<accession>A0A7K1Y8B4</accession>
<organism evidence="3 4">
    <name type="scientific">Hufsiella arboris</name>
    <dbReference type="NCBI Taxonomy" id="2695275"/>
    <lineage>
        <taxon>Bacteria</taxon>
        <taxon>Pseudomonadati</taxon>
        <taxon>Bacteroidota</taxon>
        <taxon>Sphingobacteriia</taxon>
        <taxon>Sphingobacteriales</taxon>
        <taxon>Sphingobacteriaceae</taxon>
        <taxon>Hufsiella</taxon>
    </lineage>
</organism>